<evidence type="ECO:0000256" key="4">
    <source>
        <dbReference type="ARBA" id="ARBA00022989"/>
    </source>
</evidence>
<dbReference type="Pfam" id="PF07690">
    <property type="entry name" value="MFS_1"/>
    <property type="match status" value="1"/>
</dbReference>
<reference evidence="9" key="1">
    <citation type="journal article" date="2019" name="Int. J. Syst. Evol. Microbiol.">
        <title>The Global Catalogue of Microorganisms (GCM) 10K type strain sequencing project: providing services to taxonomists for standard genome sequencing and annotation.</title>
        <authorList>
            <consortium name="The Broad Institute Genomics Platform"/>
            <consortium name="The Broad Institute Genome Sequencing Center for Infectious Disease"/>
            <person name="Wu L."/>
            <person name="Ma J."/>
        </authorList>
    </citation>
    <scope>NUCLEOTIDE SEQUENCE [LARGE SCALE GENOMIC DNA]</scope>
    <source>
        <strain evidence="9">KCTC 52449</strain>
    </source>
</reference>
<keyword evidence="3 6" id="KW-0812">Transmembrane</keyword>
<feature type="transmembrane region" description="Helical" evidence="6">
    <location>
        <begin position="308"/>
        <end position="334"/>
    </location>
</feature>
<evidence type="ECO:0000256" key="6">
    <source>
        <dbReference type="SAM" id="Phobius"/>
    </source>
</evidence>
<feature type="transmembrane region" description="Helical" evidence="6">
    <location>
        <begin position="282"/>
        <end position="302"/>
    </location>
</feature>
<keyword evidence="2" id="KW-1003">Cell membrane</keyword>
<dbReference type="PANTHER" id="PTHR43124">
    <property type="entry name" value="PURINE EFFLUX PUMP PBUE"/>
    <property type="match status" value="1"/>
</dbReference>
<dbReference type="Proteomes" id="UP001595477">
    <property type="component" value="Unassembled WGS sequence"/>
</dbReference>
<evidence type="ECO:0000256" key="1">
    <source>
        <dbReference type="ARBA" id="ARBA00004651"/>
    </source>
</evidence>
<feature type="transmembrane region" description="Helical" evidence="6">
    <location>
        <begin position="341"/>
        <end position="364"/>
    </location>
</feature>
<keyword evidence="4 6" id="KW-1133">Transmembrane helix</keyword>
<dbReference type="EMBL" id="JBHRSX010000014">
    <property type="protein sequence ID" value="MFC3201573.1"/>
    <property type="molecule type" value="Genomic_DNA"/>
</dbReference>
<evidence type="ECO:0000259" key="7">
    <source>
        <dbReference type="PROSITE" id="PS50850"/>
    </source>
</evidence>
<keyword evidence="9" id="KW-1185">Reference proteome</keyword>
<dbReference type="Gene3D" id="1.20.1720.10">
    <property type="entry name" value="Multidrug resistance protein D"/>
    <property type="match status" value="1"/>
</dbReference>
<comment type="subcellular location">
    <subcellularLocation>
        <location evidence="1">Cell membrane</location>
        <topology evidence="1">Multi-pass membrane protein</topology>
    </subcellularLocation>
</comment>
<dbReference type="PROSITE" id="PS50850">
    <property type="entry name" value="MFS"/>
    <property type="match status" value="1"/>
</dbReference>
<dbReference type="InterPro" id="IPR020846">
    <property type="entry name" value="MFS_dom"/>
</dbReference>
<feature type="transmembrane region" description="Helical" evidence="6">
    <location>
        <begin position="370"/>
        <end position="392"/>
    </location>
</feature>
<protein>
    <submittedName>
        <fullName evidence="8">MFS transporter</fullName>
    </submittedName>
</protein>
<evidence type="ECO:0000256" key="5">
    <source>
        <dbReference type="ARBA" id="ARBA00023136"/>
    </source>
</evidence>
<comment type="caution">
    <text evidence="8">The sequence shown here is derived from an EMBL/GenBank/DDBJ whole genome shotgun (WGS) entry which is preliminary data.</text>
</comment>
<keyword evidence="5 6" id="KW-0472">Membrane</keyword>
<sequence length="398" mass="42323">MSSAISRRLFYGLTGTFILLALLGQLSTGIYTPFFAELAQLHGTKISLIEKSIAIFLIAFALSQLLSGIACDYLSKPRLLQSGLLLFILGTLLVAYANSPLLFLTGRVIQGLGGGVGVSVTRALSKQLFNPQQLNVSLSLTNIAFAIAPAIAPMLGNLTGEWLGIRSIFLAVLVVALLAFGLLLAFTPTLHLRRTHGSLHVMRETVTLLKNCLNPIVLIGTASGLLYGIVFGFVTISPSLIINVHGYSKGAFSLFSLLATMCFVLGSVVNIKLSGVSALRKFTASTWMILGLSCTTLLWITIMGTNSLWLIISFSYLVFFLAGIAMPCSVLLMLDFSATSAGLLAALTGFFHLTGASVGAYLVATIHQPPAYAFLLTTTALSLGSVITCAFIRVQQSD</sequence>
<evidence type="ECO:0000313" key="9">
    <source>
        <dbReference type="Proteomes" id="UP001595477"/>
    </source>
</evidence>
<organism evidence="8 9">
    <name type="scientific">Alteromonas oceani</name>
    <dbReference type="NCBI Taxonomy" id="2071609"/>
    <lineage>
        <taxon>Bacteria</taxon>
        <taxon>Pseudomonadati</taxon>
        <taxon>Pseudomonadota</taxon>
        <taxon>Gammaproteobacteria</taxon>
        <taxon>Alteromonadales</taxon>
        <taxon>Alteromonadaceae</taxon>
        <taxon>Alteromonas/Salinimonas group</taxon>
        <taxon>Alteromonas</taxon>
    </lineage>
</organism>
<feature type="transmembrane region" description="Helical" evidence="6">
    <location>
        <begin position="213"/>
        <end position="236"/>
    </location>
</feature>
<feature type="transmembrane region" description="Helical" evidence="6">
    <location>
        <begin position="168"/>
        <end position="192"/>
    </location>
</feature>
<evidence type="ECO:0000256" key="2">
    <source>
        <dbReference type="ARBA" id="ARBA00022475"/>
    </source>
</evidence>
<evidence type="ECO:0000256" key="3">
    <source>
        <dbReference type="ARBA" id="ARBA00022692"/>
    </source>
</evidence>
<feature type="transmembrane region" description="Helical" evidence="6">
    <location>
        <begin position="79"/>
        <end position="97"/>
    </location>
</feature>
<dbReference type="SUPFAM" id="SSF103473">
    <property type="entry name" value="MFS general substrate transporter"/>
    <property type="match status" value="1"/>
</dbReference>
<name>A0ABV7JUF3_9ALTE</name>
<feature type="transmembrane region" description="Helical" evidence="6">
    <location>
        <begin position="103"/>
        <end position="124"/>
    </location>
</feature>
<feature type="transmembrane region" description="Helical" evidence="6">
    <location>
        <begin position="136"/>
        <end position="156"/>
    </location>
</feature>
<feature type="transmembrane region" description="Helical" evidence="6">
    <location>
        <begin position="53"/>
        <end position="74"/>
    </location>
</feature>
<feature type="transmembrane region" description="Helical" evidence="6">
    <location>
        <begin position="251"/>
        <end position="270"/>
    </location>
</feature>
<gene>
    <name evidence="8" type="ORF">ACFOEW_07050</name>
</gene>
<evidence type="ECO:0000313" key="8">
    <source>
        <dbReference type="EMBL" id="MFC3201573.1"/>
    </source>
</evidence>
<dbReference type="InterPro" id="IPR050189">
    <property type="entry name" value="MFS_Efflux_Transporters"/>
</dbReference>
<feature type="domain" description="Major facilitator superfamily (MFS) profile" evidence="7">
    <location>
        <begin position="13"/>
        <end position="397"/>
    </location>
</feature>
<accession>A0ABV7JUF3</accession>
<dbReference type="InterPro" id="IPR036259">
    <property type="entry name" value="MFS_trans_sf"/>
</dbReference>
<dbReference type="PANTHER" id="PTHR43124:SF3">
    <property type="entry name" value="CHLORAMPHENICOL EFFLUX PUMP RV0191"/>
    <property type="match status" value="1"/>
</dbReference>
<dbReference type="RefSeq" id="WP_123326762.1">
    <property type="nucleotide sequence ID" value="NZ_JBHRSX010000014.1"/>
</dbReference>
<proteinExistence type="predicted"/>
<dbReference type="InterPro" id="IPR011701">
    <property type="entry name" value="MFS"/>
</dbReference>